<evidence type="ECO:0000259" key="2">
    <source>
        <dbReference type="Pfam" id="PF12890"/>
    </source>
</evidence>
<dbReference type="Gene3D" id="3.20.20.140">
    <property type="entry name" value="Metal-dependent hydrolases"/>
    <property type="match status" value="1"/>
</dbReference>
<keyword evidence="1" id="KW-0665">Pyrimidine biosynthesis</keyword>
<dbReference type="RefSeq" id="WP_376866591.1">
    <property type="nucleotide sequence ID" value="NZ_JBHRYB010000010.1"/>
</dbReference>
<feature type="domain" description="Dihydroorotase catalytic" evidence="2">
    <location>
        <begin position="51"/>
        <end position="237"/>
    </location>
</feature>
<protein>
    <submittedName>
        <fullName evidence="3">Dihydroorotase family protein</fullName>
    </submittedName>
</protein>
<reference evidence="4" key="1">
    <citation type="journal article" date="2019" name="Int. J. Syst. Evol. Microbiol.">
        <title>The Global Catalogue of Microorganisms (GCM) 10K type strain sequencing project: providing services to taxonomists for standard genome sequencing and annotation.</title>
        <authorList>
            <consortium name="The Broad Institute Genomics Platform"/>
            <consortium name="The Broad Institute Genome Sequencing Center for Infectious Disease"/>
            <person name="Wu L."/>
            <person name="Ma J."/>
        </authorList>
    </citation>
    <scope>NUCLEOTIDE SEQUENCE [LARGE SCALE GENOMIC DNA]</scope>
    <source>
        <strain evidence="4">KCTC 42424</strain>
    </source>
</reference>
<dbReference type="InterPro" id="IPR004722">
    <property type="entry name" value="DHOase"/>
</dbReference>
<organism evidence="3 4">
    <name type="scientific">Bacterioplanoides pacificum</name>
    <dbReference type="NCBI Taxonomy" id="1171596"/>
    <lineage>
        <taxon>Bacteria</taxon>
        <taxon>Pseudomonadati</taxon>
        <taxon>Pseudomonadota</taxon>
        <taxon>Gammaproteobacteria</taxon>
        <taxon>Oceanospirillales</taxon>
        <taxon>Oceanospirillaceae</taxon>
        <taxon>Bacterioplanoides</taxon>
    </lineage>
</organism>
<dbReference type="Pfam" id="PF12890">
    <property type="entry name" value="DHOase"/>
    <property type="match status" value="1"/>
</dbReference>
<gene>
    <name evidence="3" type="ORF">ACFOMG_10815</name>
</gene>
<name>A0ABV7VV45_9GAMM</name>
<evidence type="ECO:0000313" key="4">
    <source>
        <dbReference type="Proteomes" id="UP001595722"/>
    </source>
</evidence>
<dbReference type="InterPro" id="IPR011059">
    <property type="entry name" value="Metal-dep_hydrolase_composite"/>
</dbReference>
<sequence>MRYCVIEGARLLDPANQLDTVADIYIANGKIQAIGHKPSAGEIETSIDGRGKILIPGLIDLAAHLAEPGFTQKGSVASETRAATRSGFTHICALPDTKPVTDSPAVVQLIQEKAAQAGYAEVLPLGAATQGLAGEQLANMFSLTEAGCPALSNARQPIKDSYVLQRVMEYAATYDIRLFLSADETALSDGGCMHAGATATRMGLAGISETSETIALSRILLLAEQTGVRLHISQISCARSVTLLQQARDNGIQVSADVALANLVYTDEAVNGYNSQFHVLPPLRSETDRQALLAAVNNGELAISSNHRPHEIAAKKAPFADAEPGMSMFDCFLPLALKLIANGELQWSAFVNATSQIPARVIGLEHCGLAEGHYFSAALLDTECAADLSQLISKGHNIPCASESLTGAVAALFVNGAQVL</sequence>
<dbReference type="EMBL" id="JBHRYB010000010">
    <property type="protein sequence ID" value="MFC3680586.1"/>
    <property type="molecule type" value="Genomic_DNA"/>
</dbReference>
<accession>A0ABV7VV45</accession>
<keyword evidence="4" id="KW-1185">Reference proteome</keyword>
<evidence type="ECO:0000256" key="1">
    <source>
        <dbReference type="ARBA" id="ARBA00022975"/>
    </source>
</evidence>
<proteinExistence type="predicted"/>
<dbReference type="Gene3D" id="2.30.40.10">
    <property type="entry name" value="Urease, subunit C, domain 1"/>
    <property type="match status" value="1"/>
</dbReference>
<dbReference type="Proteomes" id="UP001595722">
    <property type="component" value="Unassembled WGS sequence"/>
</dbReference>
<evidence type="ECO:0000313" key="3">
    <source>
        <dbReference type="EMBL" id="MFC3680586.1"/>
    </source>
</evidence>
<dbReference type="InterPro" id="IPR024403">
    <property type="entry name" value="DHOase_cat"/>
</dbReference>
<comment type="caution">
    <text evidence="3">The sequence shown here is derived from an EMBL/GenBank/DDBJ whole genome shotgun (WGS) entry which is preliminary data.</text>
</comment>
<dbReference type="PANTHER" id="PTHR43668:SF2">
    <property type="entry name" value="ALLANTOINASE"/>
    <property type="match status" value="1"/>
</dbReference>
<dbReference type="CDD" id="cd01317">
    <property type="entry name" value="DHOase_IIa"/>
    <property type="match status" value="1"/>
</dbReference>
<dbReference type="InterPro" id="IPR050138">
    <property type="entry name" value="DHOase/Allantoinase_Hydrolase"/>
</dbReference>
<dbReference type="SUPFAM" id="SSF51338">
    <property type="entry name" value="Composite domain of metallo-dependent hydrolases"/>
    <property type="match status" value="1"/>
</dbReference>
<dbReference type="SUPFAM" id="SSF51556">
    <property type="entry name" value="Metallo-dependent hydrolases"/>
    <property type="match status" value="1"/>
</dbReference>
<dbReference type="PANTHER" id="PTHR43668">
    <property type="entry name" value="ALLANTOINASE"/>
    <property type="match status" value="1"/>
</dbReference>
<dbReference type="InterPro" id="IPR032466">
    <property type="entry name" value="Metal_Hydrolase"/>
</dbReference>